<dbReference type="GO" id="GO:0000209">
    <property type="term" value="P:protein polyubiquitination"/>
    <property type="evidence" value="ECO:0007669"/>
    <property type="project" value="InterPro"/>
</dbReference>
<dbReference type="Gene3D" id="4.10.1000.10">
    <property type="entry name" value="Zinc finger, CCCH-type"/>
    <property type="match status" value="2"/>
</dbReference>
<evidence type="ECO:0000256" key="4">
    <source>
        <dbReference type="ARBA" id="ARBA00022679"/>
    </source>
</evidence>
<dbReference type="PANTHER" id="PTHR11224:SF39">
    <property type="entry name" value="RING-TYPE E3 UBIQUITIN TRANSFERASE"/>
    <property type="match status" value="1"/>
</dbReference>
<dbReference type="SMART" id="SM00184">
    <property type="entry name" value="RING"/>
    <property type="match status" value="1"/>
</dbReference>
<dbReference type="Gene3D" id="1.10.10.10">
    <property type="entry name" value="Winged helix-like DNA-binding domain superfamily/Winged helix DNA-binding domain"/>
    <property type="match status" value="1"/>
</dbReference>
<feature type="domain" description="RING-type" evidence="14">
    <location>
        <begin position="189"/>
        <end position="242"/>
    </location>
</feature>
<feature type="domain" description="C3H1-type" evidence="15">
    <location>
        <begin position="13"/>
        <end position="39"/>
    </location>
</feature>
<dbReference type="InterPro" id="IPR001841">
    <property type="entry name" value="Znf_RING"/>
</dbReference>
<feature type="domain" description="C3H1-type" evidence="15">
    <location>
        <begin position="43"/>
        <end position="65"/>
    </location>
</feature>
<accession>A0A974HVC1</accession>
<dbReference type="InterPro" id="IPR005326">
    <property type="entry name" value="Plectin_eS10_N"/>
</dbReference>
<dbReference type="EC" id="2.3.2.27" evidence="3"/>
<dbReference type="InterPro" id="IPR000571">
    <property type="entry name" value="Znf_CCCH"/>
</dbReference>
<dbReference type="InterPro" id="IPR036855">
    <property type="entry name" value="Znf_CCCH_sf"/>
</dbReference>
<evidence type="ECO:0000259" key="14">
    <source>
        <dbReference type="PROSITE" id="PS50089"/>
    </source>
</evidence>
<dbReference type="PROSITE" id="PS50103">
    <property type="entry name" value="ZF_C3H1"/>
    <property type="match status" value="3"/>
</dbReference>
<dbReference type="InterPro" id="IPR013083">
    <property type="entry name" value="Znf_RING/FYVE/PHD"/>
</dbReference>
<dbReference type="PROSITE" id="PS00518">
    <property type="entry name" value="ZF_RING_1"/>
    <property type="match status" value="1"/>
</dbReference>
<evidence type="ECO:0000256" key="3">
    <source>
        <dbReference type="ARBA" id="ARBA00012483"/>
    </source>
</evidence>
<evidence type="ECO:0000256" key="2">
    <source>
        <dbReference type="ARBA" id="ARBA00007278"/>
    </source>
</evidence>
<evidence type="ECO:0000256" key="9">
    <source>
        <dbReference type="ARBA" id="ARBA00022833"/>
    </source>
</evidence>
<evidence type="ECO:0000313" key="17">
    <source>
        <dbReference type="Proteomes" id="UP000694892"/>
    </source>
</evidence>
<keyword evidence="4" id="KW-0808">Transferase</keyword>
<evidence type="ECO:0000256" key="6">
    <source>
        <dbReference type="ARBA" id="ARBA00022737"/>
    </source>
</evidence>
<dbReference type="GO" id="GO:0008270">
    <property type="term" value="F:zinc ion binding"/>
    <property type="evidence" value="ECO:0007669"/>
    <property type="project" value="UniProtKB-KW"/>
</dbReference>
<evidence type="ECO:0000256" key="11">
    <source>
        <dbReference type="ARBA" id="ARBA00023274"/>
    </source>
</evidence>
<evidence type="ECO:0000256" key="13">
    <source>
        <dbReference type="SAM" id="MobiDB-lite"/>
    </source>
</evidence>
<evidence type="ECO:0000256" key="7">
    <source>
        <dbReference type="ARBA" id="ARBA00022771"/>
    </source>
</evidence>
<evidence type="ECO:0000259" key="15">
    <source>
        <dbReference type="PROSITE" id="PS50103"/>
    </source>
</evidence>
<dbReference type="CDD" id="cd16732">
    <property type="entry name" value="RING-HC_MKRN4"/>
    <property type="match status" value="1"/>
</dbReference>
<dbReference type="SUPFAM" id="SSF90229">
    <property type="entry name" value="CCCH zinc finger"/>
    <property type="match status" value="2"/>
</dbReference>
<evidence type="ECO:0000256" key="12">
    <source>
        <dbReference type="PROSITE-ProRule" id="PRU00723"/>
    </source>
</evidence>
<dbReference type="Gene3D" id="3.30.40.10">
    <property type="entry name" value="Zinc/RING finger domain, C3HC4 (zinc finger)"/>
    <property type="match status" value="1"/>
</dbReference>
<dbReference type="GO" id="GO:0022626">
    <property type="term" value="C:cytosolic ribosome"/>
    <property type="evidence" value="ECO:0007669"/>
    <property type="project" value="UniProtKB-ARBA"/>
</dbReference>
<evidence type="ECO:0000313" key="16">
    <source>
        <dbReference type="EMBL" id="OCT91757.1"/>
    </source>
</evidence>
<dbReference type="FunFam" id="1.10.10.10:FF:001335">
    <property type="entry name" value="40S ribosomal protein S10"/>
    <property type="match status" value="1"/>
</dbReference>
<dbReference type="InterPro" id="IPR041367">
    <property type="entry name" value="Znf-CCCH_4"/>
</dbReference>
<comment type="similarity">
    <text evidence="2">Belongs to the eukaryotic ribosomal protein eS10 family.</text>
</comment>
<keyword evidence="5 12" id="KW-0479">Metal-binding</keyword>
<keyword evidence="6" id="KW-0677">Repeat</keyword>
<reference evidence="17" key="1">
    <citation type="journal article" date="2016" name="Nature">
        <title>Genome evolution in the allotetraploid frog Xenopus laevis.</title>
        <authorList>
            <person name="Session A.M."/>
            <person name="Uno Y."/>
            <person name="Kwon T."/>
            <person name="Chapman J.A."/>
            <person name="Toyoda A."/>
            <person name="Takahashi S."/>
            <person name="Fukui A."/>
            <person name="Hikosaka A."/>
            <person name="Suzuki A."/>
            <person name="Kondo M."/>
            <person name="van Heeringen S.J."/>
            <person name="Quigley I."/>
            <person name="Heinz S."/>
            <person name="Ogino H."/>
            <person name="Ochi H."/>
            <person name="Hellsten U."/>
            <person name="Lyons J.B."/>
            <person name="Simakov O."/>
            <person name="Putnam N."/>
            <person name="Stites J."/>
            <person name="Kuroki Y."/>
            <person name="Tanaka T."/>
            <person name="Michiue T."/>
            <person name="Watanabe M."/>
            <person name="Bogdanovic O."/>
            <person name="Lister R."/>
            <person name="Georgiou G."/>
            <person name="Paranjpe S.S."/>
            <person name="van Kruijsbergen I."/>
            <person name="Shu S."/>
            <person name="Carlson J."/>
            <person name="Kinoshita T."/>
            <person name="Ohta Y."/>
            <person name="Mawaribuchi S."/>
            <person name="Jenkins J."/>
            <person name="Grimwood J."/>
            <person name="Schmutz J."/>
            <person name="Mitros T."/>
            <person name="Mozaffari S.V."/>
            <person name="Suzuki Y."/>
            <person name="Haramoto Y."/>
            <person name="Yamamoto T.S."/>
            <person name="Takagi C."/>
            <person name="Heald R."/>
            <person name="Miller K."/>
            <person name="Haudenschild C."/>
            <person name="Kitzman J."/>
            <person name="Nakayama T."/>
            <person name="Izutsu Y."/>
            <person name="Robert J."/>
            <person name="Fortriede J."/>
            <person name="Burns K."/>
            <person name="Lotay V."/>
            <person name="Karimi K."/>
            <person name="Yasuoka Y."/>
            <person name="Dichmann D.S."/>
            <person name="Flajnik M.F."/>
            <person name="Houston D.W."/>
            <person name="Shendure J."/>
            <person name="DuPasquier L."/>
            <person name="Vize P.D."/>
            <person name="Zorn A.M."/>
            <person name="Ito M."/>
            <person name="Marcotte E.M."/>
            <person name="Wallingford J.B."/>
            <person name="Ito Y."/>
            <person name="Asashima M."/>
            <person name="Ueno N."/>
            <person name="Matsuda Y."/>
            <person name="Veenstra G.J."/>
            <person name="Fujiyama A."/>
            <person name="Harland R.M."/>
            <person name="Taira M."/>
            <person name="Rokhsar D.S."/>
        </authorList>
    </citation>
    <scope>NUCLEOTIDE SEQUENCE [LARGE SCALE GENOMIC DNA]</scope>
    <source>
        <strain evidence="17">J</strain>
    </source>
</reference>
<evidence type="ECO:0000256" key="10">
    <source>
        <dbReference type="ARBA" id="ARBA00022980"/>
    </source>
</evidence>
<comment type="catalytic activity">
    <reaction evidence="1">
        <text>S-ubiquitinyl-[E2 ubiquitin-conjugating enzyme]-L-cysteine + [acceptor protein]-L-lysine = [E2 ubiquitin-conjugating enzyme]-L-cysteine + N(6)-ubiquitinyl-[acceptor protein]-L-lysine.</text>
        <dbReference type="EC" id="2.3.2.27"/>
    </reaction>
</comment>
<evidence type="ECO:0000256" key="1">
    <source>
        <dbReference type="ARBA" id="ARBA00000900"/>
    </source>
</evidence>
<feature type="zinc finger region" description="C3H1-type" evidence="12">
    <location>
        <begin position="13"/>
        <end position="39"/>
    </location>
</feature>
<feature type="compositionally biased region" description="Basic and acidic residues" evidence="13">
    <location>
        <begin position="416"/>
        <end position="447"/>
    </location>
</feature>
<keyword evidence="7 12" id="KW-0863">Zinc-finger</keyword>
<dbReference type="InterPro" id="IPR017907">
    <property type="entry name" value="Znf_RING_CS"/>
</dbReference>
<feature type="zinc finger region" description="C3H1-type" evidence="12">
    <location>
        <begin position="43"/>
        <end position="65"/>
    </location>
</feature>
<dbReference type="GO" id="GO:1990904">
    <property type="term" value="C:ribonucleoprotein complex"/>
    <property type="evidence" value="ECO:0007669"/>
    <property type="project" value="UniProtKB-KW"/>
</dbReference>
<feature type="domain" description="C3H1-type" evidence="15">
    <location>
        <begin position="271"/>
        <end position="300"/>
    </location>
</feature>
<dbReference type="PANTHER" id="PTHR11224">
    <property type="entry name" value="MAKORIN-RELATED"/>
    <property type="match status" value="1"/>
</dbReference>
<gene>
    <name evidence="16" type="ORF">XELAEV_18014822mg</name>
</gene>
<feature type="compositionally biased region" description="Low complexity" evidence="13">
    <location>
        <begin position="461"/>
        <end position="472"/>
    </location>
</feature>
<dbReference type="Pfam" id="PF18044">
    <property type="entry name" value="zf-CCCH_4"/>
    <property type="match status" value="2"/>
</dbReference>
<proteinExistence type="inferred from homology"/>
<feature type="region of interest" description="Disordered" evidence="13">
    <location>
        <begin position="413"/>
        <end position="484"/>
    </location>
</feature>
<dbReference type="FunFam" id="3.30.40.10:FF:000117">
    <property type="entry name" value="Probable E3 ubiquitin-protein ligase makorin-1"/>
    <property type="match status" value="1"/>
</dbReference>
<feature type="compositionally biased region" description="Gly residues" evidence="13">
    <location>
        <begin position="473"/>
        <end position="484"/>
    </location>
</feature>
<dbReference type="AlphaFoldDB" id="A0A974HVC1"/>
<sequence length="484" mass="55652">MLGNMATAGREVNAKVRCRSFNRGSCRWGDNCRFSHERKVAPICRHFQNGFCVYGDKCSFQHLLLPPHPPQYLPGRRVSEPCILPHVPEHHEARRGSEPVVPPLKLSEERKEALPPSGRENWALAAEFIPRHSGLVRSVSSPTLPHEASIRTDVTKHFDGMKSTNSLKNLNSQKCTSDLQYERSRDVVCGICMDKVYEKQVPERVFGILPNCNHAYCVGCIKRWRKTRDFQNEVVKGCPQCRIKSSYFIPNKYWVGDSAEKVKLIETFKAKTSKIRCRFFLRGNGHCPFKSECIYLHEIPSRHQQRKRREQRRRSASALMLMPKKDRIAIYELLFKEGVMVAKKDVHMPKHPELVDKNVPNLHVMKAMQSLKSRGYVKEQFAWRHFYWYLTNEGIQYLRDFLHLPPEIVPATLRRSRPETGRPRPKGLEGERPARLSRGETDRDTYRRSAVPPGADKKAEAGAGAATEFQFRGGFGRGRGQPPQ</sequence>
<evidence type="ECO:0000256" key="5">
    <source>
        <dbReference type="ARBA" id="ARBA00022723"/>
    </source>
</evidence>
<organism evidence="16 17">
    <name type="scientific">Xenopus laevis</name>
    <name type="common">African clawed frog</name>
    <dbReference type="NCBI Taxonomy" id="8355"/>
    <lineage>
        <taxon>Eukaryota</taxon>
        <taxon>Metazoa</taxon>
        <taxon>Chordata</taxon>
        <taxon>Craniata</taxon>
        <taxon>Vertebrata</taxon>
        <taxon>Euteleostomi</taxon>
        <taxon>Amphibia</taxon>
        <taxon>Batrachia</taxon>
        <taxon>Anura</taxon>
        <taxon>Pipoidea</taxon>
        <taxon>Pipidae</taxon>
        <taxon>Xenopodinae</taxon>
        <taxon>Xenopus</taxon>
        <taxon>Xenopus</taxon>
    </lineage>
</organism>
<dbReference type="SMART" id="SM00356">
    <property type="entry name" value="ZnF_C3H1"/>
    <property type="match status" value="3"/>
</dbReference>
<dbReference type="EMBL" id="CM004469">
    <property type="protein sequence ID" value="OCT91757.1"/>
    <property type="molecule type" value="Genomic_DNA"/>
</dbReference>
<dbReference type="PROSITE" id="PS50089">
    <property type="entry name" value="ZF_RING_2"/>
    <property type="match status" value="1"/>
</dbReference>
<protein>
    <recommendedName>
        <fullName evidence="3">RING-type E3 ubiquitin transferase</fullName>
        <ecNumber evidence="3">2.3.2.27</ecNumber>
    </recommendedName>
</protein>
<dbReference type="Pfam" id="PF13639">
    <property type="entry name" value="zf-RING_2"/>
    <property type="match status" value="1"/>
</dbReference>
<dbReference type="InterPro" id="IPR036388">
    <property type="entry name" value="WH-like_DNA-bd_sf"/>
</dbReference>
<keyword evidence="11" id="KW-0687">Ribonucleoprotein</keyword>
<dbReference type="SUPFAM" id="SSF57850">
    <property type="entry name" value="RING/U-box"/>
    <property type="match status" value="1"/>
</dbReference>
<evidence type="ECO:0000256" key="8">
    <source>
        <dbReference type="ARBA" id="ARBA00022786"/>
    </source>
</evidence>
<name>A0A974HVC1_XENLA</name>
<dbReference type="GO" id="GO:0061630">
    <property type="term" value="F:ubiquitin protein ligase activity"/>
    <property type="evidence" value="ECO:0007669"/>
    <property type="project" value="UniProtKB-EC"/>
</dbReference>
<dbReference type="Proteomes" id="UP000694892">
    <property type="component" value="Chromosome 2S"/>
</dbReference>
<keyword evidence="9 12" id="KW-0862">Zinc</keyword>
<keyword evidence="8" id="KW-0833">Ubl conjugation pathway</keyword>
<dbReference type="InterPro" id="IPR045072">
    <property type="entry name" value="MKRN-like"/>
</dbReference>
<dbReference type="GO" id="GO:0003735">
    <property type="term" value="F:structural constituent of ribosome"/>
    <property type="evidence" value="ECO:0007669"/>
    <property type="project" value="UniProtKB-ARBA"/>
</dbReference>
<dbReference type="Pfam" id="PF03501">
    <property type="entry name" value="S10_plectin"/>
    <property type="match status" value="1"/>
</dbReference>
<feature type="zinc finger region" description="C3H1-type" evidence="12">
    <location>
        <begin position="271"/>
        <end position="300"/>
    </location>
</feature>
<keyword evidence="10" id="KW-0689">Ribosomal protein</keyword>